<sequence>MKSMSGVVIRNHETDVEARVAVHKLTNRTPDRSSIRPTITDGKEPAVAFSDITKELISSSRRRAVLWAILILLLWHFDVSFSEKCLCSSFPRFKWLAFS</sequence>
<keyword evidence="3" id="KW-1185">Reference proteome</keyword>
<keyword evidence="1" id="KW-0812">Transmembrane</keyword>
<comment type="caution">
    <text evidence="2">The sequence shown here is derived from an EMBL/GenBank/DDBJ whole genome shotgun (WGS) entry which is preliminary data.</text>
</comment>
<accession>A0A7J8WZ21</accession>
<proteinExistence type="predicted"/>
<feature type="non-terminal residue" evidence="2">
    <location>
        <position position="99"/>
    </location>
</feature>
<reference evidence="2 3" key="1">
    <citation type="journal article" date="2019" name="Genome Biol. Evol.">
        <title>Insights into the evolution of the New World diploid cottons (Gossypium, subgenus Houzingenia) based on genome sequencing.</title>
        <authorList>
            <person name="Grover C.E."/>
            <person name="Arick M.A. 2nd"/>
            <person name="Thrash A."/>
            <person name="Conover J.L."/>
            <person name="Sanders W.S."/>
            <person name="Peterson D.G."/>
            <person name="Frelichowski J.E."/>
            <person name="Scheffler J.A."/>
            <person name="Scheffler B.E."/>
            <person name="Wendel J.F."/>
        </authorList>
    </citation>
    <scope>NUCLEOTIDE SEQUENCE [LARGE SCALE GENOMIC DNA]</scope>
    <source>
        <strain evidence="2">185</strain>
        <tissue evidence="2">Leaf</tissue>
    </source>
</reference>
<gene>
    <name evidence="2" type="ORF">Goari_011934</name>
</gene>
<name>A0A7J8WZ21_GOSAI</name>
<dbReference type="EMBL" id="JABFAA010000004">
    <property type="protein sequence ID" value="MBA0680223.1"/>
    <property type="molecule type" value="Genomic_DNA"/>
</dbReference>
<keyword evidence="1" id="KW-0472">Membrane</keyword>
<evidence type="ECO:0000313" key="3">
    <source>
        <dbReference type="Proteomes" id="UP000593577"/>
    </source>
</evidence>
<organism evidence="2 3">
    <name type="scientific">Gossypium aridum</name>
    <name type="common">American cotton</name>
    <name type="synonym">Erioxylum aridum</name>
    <dbReference type="NCBI Taxonomy" id="34290"/>
    <lineage>
        <taxon>Eukaryota</taxon>
        <taxon>Viridiplantae</taxon>
        <taxon>Streptophyta</taxon>
        <taxon>Embryophyta</taxon>
        <taxon>Tracheophyta</taxon>
        <taxon>Spermatophyta</taxon>
        <taxon>Magnoliopsida</taxon>
        <taxon>eudicotyledons</taxon>
        <taxon>Gunneridae</taxon>
        <taxon>Pentapetalae</taxon>
        <taxon>rosids</taxon>
        <taxon>malvids</taxon>
        <taxon>Malvales</taxon>
        <taxon>Malvaceae</taxon>
        <taxon>Malvoideae</taxon>
        <taxon>Gossypium</taxon>
    </lineage>
</organism>
<keyword evidence="1" id="KW-1133">Transmembrane helix</keyword>
<evidence type="ECO:0000256" key="1">
    <source>
        <dbReference type="SAM" id="Phobius"/>
    </source>
</evidence>
<dbReference type="AlphaFoldDB" id="A0A7J8WZ21"/>
<feature type="transmembrane region" description="Helical" evidence="1">
    <location>
        <begin position="64"/>
        <end position="82"/>
    </location>
</feature>
<protein>
    <submittedName>
        <fullName evidence="2">Uncharacterized protein</fullName>
    </submittedName>
</protein>
<dbReference type="Proteomes" id="UP000593577">
    <property type="component" value="Unassembled WGS sequence"/>
</dbReference>
<evidence type="ECO:0000313" key="2">
    <source>
        <dbReference type="EMBL" id="MBA0680223.1"/>
    </source>
</evidence>